<keyword evidence="8 9" id="KW-0732">Signal</keyword>
<dbReference type="InterPro" id="IPR000763">
    <property type="entry name" value="Catalase_peroxidase"/>
</dbReference>
<feature type="active site" description="Proton acceptor" evidence="8">
    <location>
        <position position="125"/>
    </location>
</feature>
<evidence type="ECO:0000256" key="1">
    <source>
        <dbReference type="ARBA" id="ARBA00022559"/>
    </source>
</evidence>
<evidence type="ECO:0000256" key="6">
    <source>
        <dbReference type="ARBA" id="ARBA00023324"/>
    </source>
</evidence>
<keyword evidence="5 8" id="KW-0408">Iron</keyword>
<evidence type="ECO:0000259" key="10">
    <source>
        <dbReference type="PROSITE" id="PS50873"/>
    </source>
</evidence>
<protein>
    <recommendedName>
        <fullName evidence="8 9">Catalase-peroxidase</fullName>
        <shortName evidence="8">CP</shortName>
        <ecNumber evidence="8 9">1.11.1.21</ecNumber>
    </recommendedName>
    <alternativeName>
        <fullName evidence="8">Peroxidase/catalase</fullName>
    </alternativeName>
</protein>
<comment type="catalytic activity">
    <reaction evidence="7 8 9">
        <text>2 H2O2 = O2 + 2 H2O</text>
        <dbReference type="Rhea" id="RHEA:20309"/>
        <dbReference type="ChEBI" id="CHEBI:15377"/>
        <dbReference type="ChEBI" id="CHEBI:15379"/>
        <dbReference type="ChEBI" id="CHEBI:16240"/>
        <dbReference type="EC" id="1.11.1.21"/>
    </reaction>
</comment>
<dbReference type="Pfam" id="PF00141">
    <property type="entry name" value="peroxidase"/>
    <property type="match status" value="2"/>
</dbReference>
<evidence type="ECO:0000256" key="9">
    <source>
        <dbReference type="RuleBase" id="RU003451"/>
    </source>
</evidence>
<evidence type="ECO:0000313" key="11">
    <source>
        <dbReference type="EMBL" id="MFC3120896.1"/>
    </source>
</evidence>
<dbReference type="PANTHER" id="PTHR30555">
    <property type="entry name" value="HYDROPEROXIDASE I, BIFUNCTIONAL CATALASE-PEROXIDASE"/>
    <property type="match status" value="1"/>
</dbReference>
<comment type="caution">
    <text evidence="11">The sequence shown here is derived from an EMBL/GenBank/DDBJ whole genome shotgun (WGS) entry which is preliminary data.</text>
</comment>
<proteinExistence type="inferred from homology"/>
<evidence type="ECO:0000256" key="7">
    <source>
        <dbReference type="ARBA" id="ARBA00049145"/>
    </source>
</evidence>
<dbReference type="SUPFAM" id="SSF48113">
    <property type="entry name" value="Heme-dependent peroxidases"/>
    <property type="match status" value="2"/>
</dbReference>
<dbReference type="InterPro" id="IPR019793">
    <property type="entry name" value="Peroxidases_heam-ligand_BS"/>
</dbReference>
<dbReference type="PRINTS" id="PR00458">
    <property type="entry name" value="PEROXIDASE"/>
</dbReference>
<dbReference type="NCBIfam" id="NF011635">
    <property type="entry name" value="PRK15061.1"/>
    <property type="match status" value="1"/>
</dbReference>
<dbReference type="HAMAP" id="MF_01961">
    <property type="entry name" value="Catal_peroxid"/>
    <property type="match status" value="1"/>
</dbReference>
<organism evidence="11 12">
    <name type="scientific">Agaribacter flavus</name>
    <dbReference type="NCBI Taxonomy" id="1902781"/>
    <lineage>
        <taxon>Bacteria</taxon>
        <taxon>Pseudomonadati</taxon>
        <taxon>Pseudomonadota</taxon>
        <taxon>Gammaproteobacteria</taxon>
        <taxon>Alteromonadales</taxon>
        <taxon>Alteromonadaceae</taxon>
        <taxon>Agaribacter</taxon>
    </lineage>
</organism>
<dbReference type="PROSITE" id="PS50873">
    <property type="entry name" value="PEROXIDASE_4"/>
    <property type="match status" value="1"/>
</dbReference>
<keyword evidence="3 8" id="KW-0479">Metal-binding</keyword>
<dbReference type="PROSITE" id="PS00435">
    <property type="entry name" value="PEROXIDASE_1"/>
    <property type="match status" value="1"/>
</dbReference>
<feature type="chain" id="PRO_5044921966" description="Catalase-peroxidase" evidence="8 9">
    <location>
        <begin position="27"/>
        <end position="758"/>
    </location>
</feature>
<dbReference type="PRINTS" id="PR00460">
    <property type="entry name" value="BPEROXIDASE"/>
</dbReference>
<feature type="cross-link" description="Tryptophyl-tyrosyl-methioninium (Tyr-Met) (with Trp-124)" evidence="8">
    <location>
        <begin position="246"/>
        <end position="272"/>
    </location>
</feature>
<dbReference type="GO" id="GO:0004601">
    <property type="term" value="F:peroxidase activity"/>
    <property type="evidence" value="ECO:0007669"/>
    <property type="project" value="UniProtKB-KW"/>
</dbReference>
<dbReference type="InterPro" id="IPR019794">
    <property type="entry name" value="Peroxidases_AS"/>
</dbReference>
<dbReference type="EMBL" id="JBHRSW010000006">
    <property type="protein sequence ID" value="MFC3120896.1"/>
    <property type="molecule type" value="Genomic_DNA"/>
</dbReference>
<comment type="subunit">
    <text evidence="8">Homodimer or homotetramer.</text>
</comment>
<comment type="cofactor">
    <cofactor evidence="8">
        <name>heme b</name>
        <dbReference type="ChEBI" id="CHEBI:60344"/>
    </cofactor>
    <text evidence="8">Binds 1 heme b (iron(II)-protoporphyrin IX) group per dimer.</text>
</comment>
<keyword evidence="1 8" id="KW-0575">Peroxidase</keyword>
<dbReference type="EC" id="1.11.1.21" evidence="8 9"/>
<reference evidence="12" key="1">
    <citation type="journal article" date="2019" name="Int. J. Syst. Evol. Microbiol.">
        <title>The Global Catalogue of Microorganisms (GCM) 10K type strain sequencing project: providing services to taxonomists for standard genome sequencing and annotation.</title>
        <authorList>
            <consortium name="The Broad Institute Genomics Platform"/>
            <consortium name="The Broad Institute Genome Sequencing Center for Infectious Disease"/>
            <person name="Wu L."/>
            <person name="Ma J."/>
        </authorList>
    </citation>
    <scope>NUCLEOTIDE SEQUENCE [LARGE SCALE GENOMIC DNA]</scope>
    <source>
        <strain evidence="12">KCTC 52473</strain>
    </source>
</reference>
<feature type="site" description="Transition state stabilizer" evidence="8">
    <location>
        <position position="121"/>
    </location>
</feature>
<dbReference type="PROSITE" id="PS00436">
    <property type="entry name" value="PEROXIDASE_2"/>
    <property type="match status" value="1"/>
</dbReference>
<keyword evidence="6 8" id="KW-0376">Hydrogen peroxide</keyword>
<dbReference type="InterPro" id="IPR010255">
    <property type="entry name" value="Haem_peroxidase_sf"/>
</dbReference>
<dbReference type="PANTHER" id="PTHR30555:SF0">
    <property type="entry name" value="CATALASE-PEROXIDASE"/>
    <property type="match status" value="1"/>
</dbReference>
<dbReference type="RefSeq" id="WP_376919038.1">
    <property type="nucleotide sequence ID" value="NZ_JBHRSW010000006.1"/>
</dbReference>
<evidence type="ECO:0000256" key="5">
    <source>
        <dbReference type="ARBA" id="ARBA00023004"/>
    </source>
</evidence>
<comment type="catalytic activity">
    <reaction evidence="8 9">
        <text>H2O2 + AH2 = A + 2 H2O</text>
        <dbReference type="Rhea" id="RHEA:30275"/>
        <dbReference type="ChEBI" id="CHEBI:13193"/>
        <dbReference type="ChEBI" id="CHEBI:15377"/>
        <dbReference type="ChEBI" id="CHEBI:16240"/>
        <dbReference type="ChEBI" id="CHEBI:17499"/>
        <dbReference type="EC" id="1.11.1.21"/>
    </reaction>
</comment>
<feature type="domain" description="Plant heme peroxidase family profile" evidence="10">
    <location>
        <begin position="176"/>
        <end position="448"/>
    </location>
</feature>
<keyword evidence="4 8" id="KW-0560">Oxidoreductase</keyword>
<comment type="PTM">
    <text evidence="8">Formation of the three residue Trp-Tyr-Met cross-link is important for the catalase, but not the peroxidase activity of the enzyme.</text>
</comment>
<keyword evidence="2 8" id="KW-0349">Heme</keyword>
<dbReference type="Gene3D" id="1.10.420.10">
    <property type="entry name" value="Peroxidase, domain 2"/>
    <property type="match status" value="2"/>
</dbReference>
<feature type="signal peptide" evidence="8 9">
    <location>
        <begin position="1"/>
        <end position="26"/>
    </location>
</feature>
<comment type="function">
    <text evidence="8">Bifunctional enzyme with both catalase and broad-spectrum peroxidase activity.</text>
</comment>
<dbReference type="Gene3D" id="1.10.520.10">
    <property type="match status" value="2"/>
</dbReference>
<sequence length="758" mass="83016" precursor="true">MQTKSFFKVSVLAGLVTMTLAQGAFAQEHKTVSKPKGAIGMGKVAPNQAKNNLFWWPDSLDLSSLRDHDRRSNPLGEDFDYEAAFAQLDMAALKKDINATLTDSQAWWPADWGNYGPFFIRMTWHAAGTYRTHDGRGGAGGGQQRFNPLNSWPDNANLDKARRLLWPVKQKYGEHISWGDLIVLAGNVALENMGFETYGFAAGRDDDWEPDFVYWGPEVEMLASDRRDSNGELIKPLAAVHQGLIYVNPEGPGGVPDPLASARSIRESFGRMAMNDEETLALIAGGHTFGKAHGAKKPDNCVGVEPGAAPIEAQGLGWKNSCGKGHSEDTITSGLEGAWTQAPTRWTSLYLANLLNNDWEQTRSPAGAIQWVPKGGALKGSVADAHVKGKFSTPIMFTSDLALKEDPAYREIAERFLADPREYQKAFAKAWYKLTHRDMGPRANYLGNAFPDEALIWQDPIDKPDYKLIDEKDIAKLKAQILDSELSVQSLVRVAWGSAASYRDSDMRGGANGARIALAPQKDWAVNNPQELEQVLSVLKGVQKDFNSGIFKSKQVSLADLIVLGGAAAIEKAAADAGFDVNVPFVPGRGDATQAQTDVNSFSVLEPKVDGFRNFYTEGYYLSPTQALINQADQLALTVPEMTVLIGGMRVLGANTDGSNTGVLTDKPGRLSNDFFVNLLDMSTKWEKAGTGYVYKGVDRATGQVKYTASPVDLIFGSSNELRAVAEVYAFDNSKERFVNDFVKAWSKVMQNDRFDLK</sequence>
<evidence type="ECO:0000313" key="12">
    <source>
        <dbReference type="Proteomes" id="UP001595478"/>
    </source>
</evidence>
<comment type="similarity">
    <text evidence="8 9">Belongs to the peroxidase family. Peroxidase/catalase subfamily.</text>
</comment>
<dbReference type="NCBIfam" id="TIGR00198">
    <property type="entry name" value="cat_per_HPI"/>
    <property type="match status" value="1"/>
</dbReference>
<comment type="caution">
    <text evidence="8">Lacks conserved residue(s) required for the propagation of feature annotation.</text>
</comment>
<name>A0ABV7FR09_9ALTE</name>
<dbReference type="Proteomes" id="UP001595478">
    <property type="component" value="Unassembled WGS sequence"/>
</dbReference>
<feature type="binding site" description="axial binding residue" evidence="8">
    <location>
        <position position="287"/>
    </location>
    <ligand>
        <name>heme b</name>
        <dbReference type="ChEBI" id="CHEBI:60344"/>
    </ligand>
    <ligandPart>
        <name>Fe</name>
        <dbReference type="ChEBI" id="CHEBI:18248"/>
    </ligandPart>
</feature>
<evidence type="ECO:0000256" key="8">
    <source>
        <dbReference type="HAMAP-Rule" id="MF_01961"/>
    </source>
</evidence>
<dbReference type="CDD" id="cd08200">
    <property type="entry name" value="catalase_peroxidase_2"/>
    <property type="match status" value="1"/>
</dbReference>
<keyword evidence="12" id="KW-1185">Reference proteome</keyword>
<gene>
    <name evidence="8 11" type="primary">katG</name>
    <name evidence="11" type="ORF">ACFOHL_04650</name>
</gene>
<accession>A0ABV7FR09</accession>
<dbReference type="InterPro" id="IPR002016">
    <property type="entry name" value="Haem_peroxidase"/>
</dbReference>
<evidence type="ECO:0000256" key="3">
    <source>
        <dbReference type="ARBA" id="ARBA00022723"/>
    </source>
</evidence>
<evidence type="ECO:0000256" key="4">
    <source>
        <dbReference type="ARBA" id="ARBA00023002"/>
    </source>
</evidence>
<evidence type="ECO:0000256" key="2">
    <source>
        <dbReference type="ARBA" id="ARBA00022617"/>
    </source>
</evidence>